<organism evidence="1 2">
    <name type="scientific">Ceratodon purpureus</name>
    <name type="common">Fire moss</name>
    <name type="synonym">Dicranum purpureum</name>
    <dbReference type="NCBI Taxonomy" id="3225"/>
    <lineage>
        <taxon>Eukaryota</taxon>
        <taxon>Viridiplantae</taxon>
        <taxon>Streptophyta</taxon>
        <taxon>Embryophyta</taxon>
        <taxon>Bryophyta</taxon>
        <taxon>Bryophytina</taxon>
        <taxon>Bryopsida</taxon>
        <taxon>Dicranidae</taxon>
        <taxon>Pseudoditrichales</taxon>
        <taxon>Ditrichaceae</taxon>
        <taxon>Ceratodon</taxon>
    </lineage>
</organism>
<accession>A0A8T0HKI3</accession>
<sequence length="51" mass="6177">MLVFCSQSLRTISIRRRPMKNAMIWCGKESSSLWGLLRNIFRWMLQKDQLF</sequence>
<reference evidence="1" key="1">
    <citation type="submission" date="2020-06" db="EMBL/GenBank/DDBJ databases">
        <title>WGS assembly of Ceratodon purpureus strain R40.</title>
        <authorList>
            <person name="Carey S.B."/>
            <person name="Jenkins J."/>
            <person name="Shu S."/>
            <person name="Lovell J.T."/>
            <person name="Sreedasyam A."/>
            <person name="Maumus F."/>
            <person name="Tiley G.P."/>
            <person name="Fernandez-Pozo N."/>
            <person name="Barry K."/>
            <person name="Chen C."/>
            <person name="Wang M."/>
            <person name="Lipzen A."/>
            <person name="Daum C."/>
            <person name="Saski C.A."/>
            <person name="Payton A.C."/>
            <person name="Mcbreen J.C."/>
            <person name="Conrad R.E."/>
            <person name="Kollar L.M."/>
            <person name="Olsson S."/>
            <person name="Huttunen S."/>
            <person name="Landis J.B."/>
            <person name="Wickett N.J."/>
            <person name="Johnson M.G."/>
            <person name="Rensing S.A."/>
            <person name="Grimwood J."/>
            <person name="Schmutz J."/>
            <person name="Mcdaniel S.F."/>
        </authorList>
    </citation>
    <scope>NUCLEOTIDE SEQUENCE</scope>
    <source>
        <strain evidence="1">R40</strain>
    </source>
</reference>
<dbReference type="EMBL" id="CM026426">
    <property type="protein sequence ID" value="KAG0571321.1"/>
    <property type="molecule type" value="Genomic_DNA"/>
</dbReference>
<protein>
    <submittedName>
        <fullName evidence="1">Uncharacterized protein</fullName>
    </submittedName>
</protein>
<dbReference type="Proteomes" id="UP000822688">
    <property type="component" value="Chromosome V"/>
</dbReference>
<keyword evidence="2" id="KW-1185">Reference proteome</keyword>
<gene>
    <name evidence="1" type="ORF">KC19_VG002100</name>
</gene>
<name>A0A8T0HKI3_CERPU</name>
<evidence type="ECO:0000313" key="1">
    <source>
        <dbReference type="EMBL" id="KAG0571321.1"/>
    </source>
</evidence>
<comment type="caution">
    <text evidence="1">The sequence shown here is derived from an EMBL/GenBank/DDBJ whole genome shotgun (WGS) entry which is preliminary data.</text>
</comment>
<dbReference type="AlphaFoldDB" id="A0A8T0HKI3"/>
<proteinExistence type="predicted"/>
<evidence type="ECO:0000313" key="2">
    <source>
        <dbReference type="Proteomes" id="UP000822688"/>
    </source>
</evidence>